<proteinExistence type="predicted"/>
<dbReference type="PATRIC" id="fig|45076.6.peg.1407"/>
<sequence>MCGDALFMFGIHAKFAQIKKSPFSKKVETHYYDDQSKRTLCGTSVRSAVEKKLLAGISTEFRTTYFDHTGAQCGTSISTFSDGYVPKYKTVYYNINGKKVGSSSSSLLKDDSEICTTTYEDDEHRIFANSKTSSAGSHSYQTSYRVDARNKVLPMREQVATTSYGSFYQQPKPKRKIPTPPPRPTPSIYIPTRSYVRPLDYPSLLACYSRYSNNPRAINAIFHPTVNIEETILMLHNRASRSPNGPAANVMKDFKIRIKTQRHTDQYFFIQIFSDEKLFSGARLPVQVLHNTKIPQARRAPPSEECCGCISRLSSLFS</sequence>
<gene>
    <name evidence="2" type="ORF">Lwor_1288</name>
</gene>
<comment type="caution">
    <text evidence="2">The sequence shown here is derived from an EMBL/GenBank/DDBJ whole genome shotgun (WGS) entry which is preliminary data.</text>
</comment>
<reference evidence="2 3" key="1">
    <citation type="submission" date="2015-11" db="EMBL/GenBank/DDBJ databases">
        <title>Genomic analysis of 38 Legionella species identifies large and diverse effector repertoires.</title>
        <authorList>
            <person name="Burstein D."/>
            <person name="Amaro F."/>
            <person name="Zusman T."/>
            <person name="Lifshitz Z."/>
            <person name="Cohen O."/>
            <person name="Gilbert J.A."/>
            <person name="Pupko T."/>
            <person name="Shuman H.A."/>
            <person name="Segal G."/>
        </authorList>
    </citation>
    <scope>NUCLEOTIDE SEQUENCE [LARGE SCALE GENOMIC DNA]</scope>
    <source>
        <strain evidence="2 3">ATCC 49508</strain>
    </source>
</reference>
<organism evidence="2 3">
    <name type="scientific">Legionella worsleiensis</name>
    <dbReference type="NCBI Taxonomy" id="45076"/>
    <lineage>
        <taxon>Bacteria</taxon>
        <taxon>Pseudomonadati</taxon>
        <taxon>Pseudomonadota</taxon>
        <taxon>Gammaproteobacteria</taxon>
        <taxon>Legionellales</taxon>
        <taxon>Legionellaceae</taxon>
        <taxon>Legionella</taxon>
    </lineage>
</organism>
<evidence type="ECO:0000256" key="1">
    <source>
        <dbReference type="SAM" id="MobiDB-lite"/>
    </source>
</evidence>
<dbReference type="OrthoDB" id="9932286at2"/>
<feature type="region of interest" description="Disordered" evidence="1">
    <location>
        <begin position="168"/>
        <end position="189"/>
    </location>
</feature>
<evidence type="ECO:0000313" key="2">
    <source>
        <dbReference type="EMBL" id="KTD79774.1"/>
    </source>
</evidence>
<protein>
    <submittedName>
        <fullName evidence="2">Uncharacterized protein</fullName>
    </submittedName>
</protein>
<dbReference type="AlphaFoldDB" id="A0A0W1AEQ2"/>
<dbReference type="EMBL" id="LNZC01000012">
    <property type="protein sequence ID" value="KTD79774.1"/>
    <property type="molecule type" value="Genomic_DNA"/>
</dbReference>
<accession>A0A0W1AEQ2</accession>
<name>A0A0W1AEQ2_9GAMM</name>
<keyword evidence="3" id="KW-1185">Reference proteome</keyword>
<dbReference type="Proteomes" id="UP000054662">
    <property type="component" value="Unassembled WGS sequence"/>
</dbReference>
<dbReference type="RefSeq" id="WP_058493096.1">
    <property type="nucleotide sequence ID" value="NZ_CBCRUR010000001.1"/>
</dbReference>
<evidence type="ECO:0000313" key="3">
    <source>
        <dbReference type="Proteomes" id="UP000054662"/>
    </source>
</evidence>